<accession>X0VF39</accession>
<dbReference type="EMBL" id="BARS01021983">
    <property type="protein sequence ID" value="GAG09862.1"/>
    <property type="molecule type" value="Genomic_DNA"/>
</dbReference>
<dbReference type="AlphaFoldDB" id="X0VF39"/>
<sequence>AVTGTVNSVECAWNGEHSQILTTIRIRVQEDFKGNVTAPDGVLTLTELGGTVGQTTMIVEHAPSFAVGEEVLVFTEQAADGRLIVLGRTQGKTTLKNSTDPAVRSATKGAITFTRDAQQMVVQVRQAMIHRGYTPILRSRAQARGWIPASEQTLAMLESGQKIVPGPDSPLDQDMSWADQRLDAAAEHSGMVLGRRSIPGEKWEEGGVFSEEIPEQEVLEYRTRISKTFDNGDDRRVSYFVGPVHYRDAAGAWQDICYDMTDNDSEQNREY</sequence>
<organism evidence="1">
    <name type="scientific">marine sediment metagenome</name>
    <dbReference type="NCBI Taxonomy" id="412755"/>
    <lineage>
        <taxon>unclassified sequences</taxon>
        <taxon>metagenomes</taxon>
        <taxon>ecological metagenomes</taxon>
    </lineage>
</organism>
<name>X0VF39_9ZZZZ</name>
<feature type="non-terminal residue" evidence="1">
    <location>
        <position position="271"/>
    </location>
</feature>
<evidence type="ECO:0000313" key="1">
    <source>
        <dbReference type="EMBL" id="GAG09862.1"/>
    </source>
</evidence>
<proteinExistence type="predicted"/>
<comment type="caution">
    <text evidence="1">The sequence shown here is derived from an EMBL/GenBank/DDBJ whole genome shotgun (WGS) entry which is preliminary data.</text>
</comment>
<protein>
    <submittedName>
        <fullName evidence="1">Uncharacterized protein</fullName>
    </submittedName>
</protein>
<feature type="non-terminal residue" evidence="1">
    <location>
        <position position="1"/>
    </location>
</feature>
<gene>
    <name evidence="1" type="ORF">S01H1_35203</name>
</gene>
<reference evidence="1" key="1">
    <citation type="journal article" date="2014" name="Front. Microbiol.">
        <title>High frequency of phylogenetically diverse reductive dehalogenase-homologous genes in deep subseafloor sedimentary metagenomes.</title>
        <authorList>
            <person name="Kawai M."/>
            <person name="Futagami T."/>
            <person name="Toyoda A."/>
            <person name="Takaki Y."/>
            <person name="Nishi S."/>
            <person name="Hori S."/>
            <person name="Arai W."/>
            <person name="Tsubouchi T."/>
            <person name="Morono Y."/>
            <person name="Uchiyama I."/>
            <person name="Ito T."/>
            <person name="Fujiyama A."/>
            <person name="Inagaki F."/>
            <person name="Takami H."/>
        </authorList>
    </citation>
    <scope>NUCLEOTIDE SEQUENCE</scope>
    <source>
        <strain evidence="1">Expedition CK06-06</strain>
    </source>
</reference>